<keyword evidence="4" id="KW-0255">Endonuclease</keyword>
<keyword evidence="1" id="KW-0238">DNA-binding</keyword>
<keyword evidence="4" id="KW-0378">Hydrolase</keyword>
<sequence length="401" mass="44577">MKLVVQVKLLPSPQQATALEATLRACNAAASEAAATAREVDCYRNYDLRKHVYQGIKADHRLGAQAAQHVIKKVCDAYKALAANVRAGNYGKPGSKRRQAIETNPITFRWEAAQPYDARMLSWQRDARTVSIWTVDGRVKNVAYTGSADQLKAVTTLPVGESDLVHRDGMWFLYATVEVDEPELIDPNGFLGVDMGIANIAYDSDGTGYAGGRLNGYRRRQQRLRRRLQVKGTKSARRLLARRRRTEARHAANVNHVIAKTIVTEAARTSRGIAVEDLTGIRARVRLRKPQRVTLSSWSFHQLGAFLAYKARRAGVPLVQVDPRYTSQTCNRCGHRDKRNRPDQETFTCRSCGVVAHADHNAALNIAQRGVEGWGAVNRPHAARPRSQRGGDLQAWPSRAG</sequence>
<dbReference type="InterPro" id="IPR010095">
    <property type="entry name" value="Cas12f1-like_TNB"/>
</dbReference>
<dbReference type="PANTHER" id="PTHR30405:SF11">
    <property type="entry name" value="RNA-GUIDED DNA ENDONUCLEASE RV2885C-RELATED"/>
    <property type="match status" value="1"/>
</dbReference>
<evidence type="ECO:0000313" key="4">
    <source>
        <dbReference type="EMBL" id="MFC4108708.1"/>
    </source>
</evidence>
<reference evidence="5" key="1">
    <citation type="journal article" date="2019" name="Int. J. Syst. Evol. Microbiol.">
        <title>The Global Catalogue of Microorganisms (GCM) 10K type strain sequencing project: providing services to taxonomists for standard genome sequencing and annotation.</title>
        <authorList>
            <consortium name="The Broad Institute Genomics Platform"/>
            <consortium name="The Broad Institute Genome Sequencing Center for Infectious Disease"/>
            <person name="Wu L."/>
            <person name="Ma J."/>
        </authorList>
    </citation>
    <scope>NUCLEOTIDE SEQUENCE [LARGE SCALE GENOMIC DNA]</scope>
    <source>
        <strain evidence="5">2902at01</strain>
    </source>
</reference>
<dbReference type="Pfam" id="PF07282">
    <property type="entry name" value="Cas12f1-like_TNB"/>
    <property type="match status" value="1"/>
</dbReference>
<dbReference type="GO" id="GO:0004519">
    <property type="term" value="F:endonuclease activity"/>
    <property type="evidence" value="ECO:0007669"/>
    <property type="project" value="UniProtKB-KW"/>
</dbReference>
<dbReference type="Proteomes" id="UP001595868">
    <property type="component" value="Unassembled WGS sequence"/>
</dbReference>
<keyword evidence="5" id="KW-1185">Reference proteome</keyword>
<evidence type="ECO:0000256" key="2">
    <source>
        <dbReference type="SAM" id="MobiDB-lite"/>
    </source>
</evidence>
<dbReference type="RefSeq" id="WP_377549332.1">
    <property type="nucleotide sequence ID" value="NZ_JBHSBN010000017.1"/>
</dbReference>
<accession>A0ABV8KRN2</accession>
<dbReference type="NCBIfam" id="TIGR01766">
    <property type="entry name" value="IS200/IS605 family accessory protein TnpB-like domain"/>
    <property type="match status" value="1"/>
</dbReference>
<dbReference type="PANTHER" id="PTHR30405">
    <property type="entry name" value="TRANSPOSASE"/>
    <property type="match status" value="1"/>
</dbReference>
<keyword evidence="4" id="KW-0540">Nuclease</keyword>
<feature type="region of interest" description="Disordered" evidence="2">
    <location>
        <begin position="379"/>
        <end position="401"/>
    </location>
</feature>
<protein>
    <submittedName>
        <fullName evidence="4">RNA-guided endonuclease InsQ/TnpB family protein</fullName>
    </submittedName>
</protein>
<dbReference type="NCBIfam" id="NF040570">
    <property type="entry name" value="guided_TnpB"/>
    <property type="match status" value="1"/>
</dbReference>
<proteinExistence type="predicted"/>
<name>A0ABV8KRN2_9ACTN</name>
<evidence type="ECO:0000256" key="1">
    <source>
        <dbReference type="ARBA" id="ARBA00023125"/>
    </source>
</evidence>
<dbReference type="InterPro" id="IPR051399">
    <property type="entry name" value="RNA-guided_DNA_endo/Transpos"/>
</dbReference>
<comment type="caution">
    <text evidence="4">The sequence shown here is derived from an EMBL/GenBank/DDBJ whole genome shotgun (WGS) entry which is preliminary data.</text>
</comment>
<evidence type="ECO:0000259" key="3">
    <source>
        <dbReference type="Pfam" id="PF07282"/>
    </source>
</evidence>
<gene>
    <name evidence="4" type="ORF">ACFOX0_22580</name>
</gene>
<evidence type="ECO:0000313" key="5">
    <source>
        <dbReference type="Proteomes" id="UP001595868"/>
    </source>
</evidence>
<feature type="domain" description="Cas12f1-like TNB" evidence="3">
    <location>
        <begin position="300"/>
        <end position="366"/>
    </location>
</feature>
<organism evidence="4 5">
    <name type="scientific">Micromonospora zhanjiangensis</name>
    <dbReference type="NCBI Taxonomy" id="1522057"/>
    <lineage>
        <taxon>Bacteria</taxon>
        <taxon>Bacillati</taxon>
        <taxon>Actinomycetota</taxon>
        <taxon>Actinomycetes</taxon>
        <taxon>Micromonosporales</taxon>
        <taxon>Micromonosporaceae</taxon>
        <taxon>Micromonospora</taxon>
    </lineage>
</organism>
<dbReference type="EMBL" id="JBHSBN010000017">
    <property type="protein sequence ID" value="MFC4108708.1"/>
    <property type="molecule type" value="Genomic_DNA"/>
</dbReference>